<dbReference type="PANTHER" id="PTHR22922">
    <property type="entry name" value="GPI-ANCHORED PROTEIN P137"/>
    <property type="match status" value="1"/>
</dbReference>
<accession>A0AAV2SYW7</accession>
<evidence type="ECO:0000313" key="4">
    <source>
        <dbReference type="Proteomes" id="UP001497525"/>
    </source>
</evidence>
<reference evidence="3" key="1">
    <citation type="submission" date="2024-06" db="EMBL/GenBank/DDBJ databases">
        <authorList>
            <person name="Liu X."/>
            <person name="Lenzi L."/>
            <person name="Haldenby T S."/>
            <person name="Uol C."/>
        </authorList>
    </citation>
    <scope>NUCLEOTIDE SEQUENCE</scope>
</reference>
<evidence type="ECO:0000313" key="3">
    <source>
        <dbReference type="EMBL" id="CAL5130119.1"/>
    </source>
</evidence>
<keyword evidence="1" id="KW-0175">Coiled coil</keyword>
<name>A0AAV2SYW7_CALDB</name>
<feature type="compositionally biased region" description="Polar residues" evidence="2">
    <location>
        <begin position="361"/>
        <end position="373"/>
    </location>
</feature>
<dbReference type="EMBL" id="CAXLJL010000057">
    <property type="protein sequence ID" value="CAL5130119.1"/>
    <property type="molecule type" value="Genomic_DNA"/>
</dbReference>
<feature type="compositionally biased region" description="Gly residues" evidence="2">
    <location>
        <begin position="489"/>
        <end position="509"/>
    </location>
</feature>
<proteinExistence type="predicted"/>
<organism evidence="3 4">
    <name type="scientific">Calicophoron daubneyi</name>
    <name type="common">Rumen fluke</name>
    <name type="synonym">Paramphistomum daubneyi</name>
    <dbReference type="NCBI Taxonomy" id="300641"/>
    <lineage>
        <taxon>Eukaryota</taxon>
        <taxon>Metazoa</taxon>
        <taxon>Spiralia</taxon>
        <taxon>Lophotrochozoa</taxon>
        <taxon>Platyhelminthes</taxon>
        <taxon>Trematoda</taxon>
        <taxon>Digenea</taxon>
        <taxon>Plagiorchiida</taxon>
        <taxon>Pronocephalata</taxon>
        <taxon>Paramphistomoidea</taxon>
        <taxon>Paramphistomidae</taxon>
        <taxon>Calicophoron</taxon>
    </lineage>
</organism>
<dbReference type="AlphaFoldDB" id="A0AAV2SYW7"/>
<dbReference type="GO" id="GO:0005737">
    <property type="term" value="C:cytoplasm"/>
    <property type="evidence" value="ECO:0007669"/>
    <property type="project" value="TreeGrafter"/>
</dbReference>
<evidence type="ECO:0000256" key="1">
    <source>
        <dbReference type="SAM" id="Coils"/>
    </source>
</evidence>
<dbReference type="PANTHER" id="PTHR22922:SF19">
    <property type="entry name" value="CAPRIN HOMOLOG"/>
    <property type="match status" value="1"/>
</dbReference>
<dbReference type="InterPro" id="IPR028816">
    <property type="entry name" value="Caprin"/>
</dbReference>
<feature type="region of interest" description="Disordered" evidence="2">
    <location>
        <begin position="454"/>
        <end position="534"/>
    </location>
</feature>
<protein>
    <recommendedName>
        <fullName evidence="5">Caprin-1 dimerization domain-containing protein</fullName>
    </recommendedName>
</protein>
<sequence length="534" mass="58287">MSSRSSELVRQFEANFERKQRNLAKRKSKLDTYREKLAKGEVLNEEQRKAVDGYDGVIQSIAVLQEFITQTKELVEDVEKAAKEDEGQIESAHEEYTVSFLHIHGCLMRLLGALDCPPVRVAVVRCSSENHLRLLDIVKGLVTAPLLDNWPGTSTNSLVNAPSFLQNHPDLESVARNTFDFVTGRPVPIASPEDQPGSHKKYYNFKDARSLCFRLLATPVVQRAMGMPSRPASVASSSKEEINENVDESYKQAHVESESVHVRDDTPIAIPAGDTNNYETDLNVPIQHDVLEQPVQDAAMSVAVDQMIKPLGGTFNFLQASSVSATMDTQPVLGMNSSGAVLPNGVDVQPCIVEEPVNILDQPTPTPNNQYSDQEPEELHTSFDLNEQEVVHSPEVPNSPPNFVPEAEAPAPVPTKPMSYADLVRRPGFSRPVIQNQHNPGAADIKREQHGVSVTGNENFDSSTHPSNQEGSGRRGNPRGRTPNEFRGGRGGASRGNFGGAQRRGGARGGRFDPQRGGSGPYRGVPAGVPQPTC</sequence>
<feature type="compositionally biased region" description="Polar residues" evidence="2">
    <location>
        <begin position="454"/>
        <end position="470"/>
    </location>
</feature>
<comment type="caution">
    <text evidence="3">The sequence shown here is derived from an EMBL/GenBank/DDBJ whole genome shotgun (WGS) entry which is preliminary data.</text>
</comment>
<evidence type="ECO:0000256" key="2">
    <source>
        <dbReference type="SAM" id="MobiDB-lite"/>
    </source>
</evidence>
<dbReference type="Proteomes" id="UP001497525">
    <property type="component" value="Unassembled WGS sequence"/>
</dbReference>
<evidence type="ECO:0008006" key="5">
    <source>
        <dbReference type="Google" id="ProtNLM"/>
    </source>
</evidence>
<feature type="region of interest" description="Disordered" evidence="2">
    <location>
        <begin position="359"/>
        <end position="419"/>
    </location>
</feature>
<gene>
    <name evidence="3" type="ORF">CDAUBV1_LOCUS1554</name>
</gene>
<dbReference type="GO" id="GO:0003723">
    <property type="term" value="F:RNA binding"/>
    <property type="evidence" value="ECO:0007669"/>
    <property type="project" value="TreeGrafter"/>
</dbReference>
<feature type="coiled-coil region" evidence="1">
    <location>
        <begin position="64"/>
        <end position="95"/>
    </location>
</feature>